<feature type="domain" description="Gamma tubulin complex component C-terminal" evidence="7">
    <location>
        <begin position="290"/>
        <end position="579"/>
    </location>
</feature>
<accession>A0A9P5XQW9</accession>
<organism evidence="9 10">
    <name type="scientific">Macrolepiota fuliginosa MF-IS2</name>
    <dbReference type="NCBI Taxonomy" id="1400762"/>
    <lineage>
        <taxon>Eukaryota</taxon>
        <taxon>Fungi</taxon>
        <taxon>Dikarya</taxon>
        <taxon>Basidiomycota</taxon>
        <taxon>Agaricomycotina</taxon>
        <taxon>Agaricomycetes</taxon>
        <taxon>Agaricomycetidae</taxon>
        <taxon>Agaricales</taxon>
        <taxon>Agaricineae</taxon>
        <taxon>Agaricaceae</taxon>
        <taxon>Macrolepiota</taxon>
    </lineage>
</organism>
<sequence>MIAELLLVLAGHNSSLFPADATLNPAFAPLLHPGEQQAVQFLAVVASRYRHITAASARLARSPSRYVCALCATLRLILRDEYESLVVETEAKVLRRDPSLVATGAFVPLSSIRALFSEWDAPLAALVDLVDQLEAEKQWKPGPLIDLLLSRSRTGVHRIASILSRLSSAVQRVWRSQITAFIIHGSLSPTDPLASKNYALVDGALPSCVSTQSYDSIQYVGRAVATVKAAKWQKQLPTTLASEHTNLLESVLPQDQHAFDRAISQIRINVSEWLWMNVLTRQDVEDAVDSLGNYFLLRNGEFSLSLIREIERLKVSRLTMRSGPISMIREQDLNLALLRASLGTTAQQDPTLARLRFSLPSGPLRPLLPSLATPNLSSSVQGVNPDSSLFHSHLLGTPLLLSYTISWPLDLFLDPTDLTTYSSLFSFLSALRKTHTRIHTCWTSLSNAQRARRRWTGLGEGGTAEDLEARRNLLRCSWGIVRDMGWFLDTLLGYIMTDVVDVEFRKLKETLGKGTEAVASAVQRPPGEDGYLDFTTLRTIHAAYLDRLLNGCLLNNAPLMLIIRSILESCEQFVAQVERWGGDVLPALLFEGSLRGGSEQVGALVQERWRVASELNQVSS</sequence>
<dbReference type="InterPro" id="IPR042241">
    <property type="entry name" value="GCP_C_sf"/>
</dbReference>
<keyword evidence="3 6" id="KW-0963">Cytoplasm</keyword>
<keyword evidence="4 6" id="KW-0493">Microtubule</keyword>
<evidence type="ECO:0000313" key="10">
    <source>
        <dbReference type="Proteomes" id="UP000807342"/>
    </source>
</evidence>
<dbReference type="EMBL" id="MU151056">
    <property type="protein sequence ID" value="KAF9454151.1"/>
    <property type="molecule type" value="Genomic_DNA"/>
</dbReference>
<evidence type="ECO:0000256" key="2">
    <source>
        <dbReference type="ARBA" id="ARBA00010337"/>
    </source>
</evidence>
<evidence type="ECO:0000259" key="8">
    <source>
        <dbReference type="Pfam" id="PF17681"/>
    </source>
</evidence>
<protein>
    <recommendedName>
        <fullName evidence="6">Spindle pole body component</fullName>
    </recommendedName>
</protein>
<gene>
    <name evidence="9" type="ORF">P691DRAFT_489185</name>
</gene>
<dbReference type="Gene3D" id="1.20.120.1900">
    <property type="entry name" value="Gamma-tubulin complex, C-terminal domain"/>
    <property type="match status" value="1"/>
</dbReference>
<dbReference type="AlphaFoldDB" id="A0A9P5XQW9"/>
<keyword evidence="5 6" id="KW-0206">Cytoskeleton</keyword>
<proteinExistence type="inferred from homology"/>
<dbReference type="GO" id="GO:0051011">
    <property type="term" value="F:microtubule minus-end binding"/>
    <property type="evidence" value="ECO:0007669"/>
    <property type="project" value="TreeGrafter"/>
</dbReference>
<evidence type="ECO:0000256" key="6">
    <source>
        <dbReference type="RuleBase" id="RU363050"/>
    </source>
</evidence>
<keyword evidence="10" id="KW-1185">Reference proteome</keyword>
<dbReference type="GO" id="GO:0031122">
    <property type="term" value="P:cytoplasmic microtubule organization"/>
    <property type="evidence" value="ECO:0007669"/>
    <property type="project" value="TreeGrafter"/>
</dbReference>
<dbReference type="InterPro" id="IPR041470">
    <property type="entry name" value="GCP_N"/>
</dbReference>
<dbReference type="InterPro" id="IPR040457">
    <property type="entry name" value="GCP_C"/>
</dbReference>
<dbReference type="Pfam" id="PF04130">
    <property type="entry name" value="GCP_C_terminal"/>
    <property type="match status" value="1"/>
</dbReference>
<dbReference type="GO" id="GO:0051225">
    <property type="term" value="P:spindle assembly"/>
    <property type="evidence" value="ECO:0007669"/>
    <property type="project" value="TreeGrafter"/>
</dbReference>
<dbReference type="PANTHER" id="PTHR19302">
    <property type="entry name" value="GAMMA TUBULIN COMPLEX PROTEIN"/>
    <property type="match status" value="1"/>
</dbReference>
<evidence type="ECO:0000256" key="1">
    <source>
        <dbReference type="ARBA" id="ARBA00004267"/>
    </source>
</evidence>
<evidence type="ECO:0000256" key="3">
    <source>
        <dbReference type="ARBA" id="ARBA00022490"/>
    </source>
</evidence>
<dbReference type="GO" id="GO:0000922">
    <property type="term" value="C:spindle pole"/>
    <property type="evidence" value="ECO:0007669"/>
    <property type="project" value="InterPro"/>
</dbReference>
<dbReference type="GO" id="GO:0005874">
    <property type="term" value="C:microtubule"/>
    <property type="evidence" value="ECO:0007669"/>
    <property type="project" value="UniProtKB-KW"/>
</dbReference>
<comment type="similarity">
    <text evidence="2 6">Belongs to the TUBGCP family.</text>
</comment>
<dbReference type="GO" id="GO:0000278">
    <property type="term" value="P:mitotic cell cycle"/>
    <property type="evidence" value="ECO:0007669"/>
    <property type="project" value="TreeGrafter"/>
</dbReference>
<comment type="subcellular location">
    <subcellularLocation>
        <location evidence="1 6">Cytoplasm</location>
        <location evidence="1 6">Cytoskeleton</location>
        <location evidence="1 6">Microtubule organizing center</location>
    </subcellularLocation>
</comment>
<evidence type="ECO:0000313" key="9">
    <source>
        <dbReference type="EMBL" id="KAF9454151.1"/>
    </source>
</evidence>
<dbReference type="Pfam" id="PF17681">
    <property type="entry name" value="GCP_N_terminal"/>
    <property type="match status" value="1"/>
</dbReference>
<dbReference type="PANTHER" id="PTHR19302:SF27">
    <property type="entry name" value="GAMMA-TUBULIN COMPLEX COMPONENT 4"/>
    <property type="match status" value="1"/>
</dbReference>
<dbReference type="GO" id="GO:0007020">
    <property type="term" value="P:microtubule nucleation"/>
    <property type="evidence" value="ECO:0007669"/>
    <property type="project" value="InterPro"/>
</dbReference>
<name>A0A9P5XQW9_9AGAR</name>
<dbReference type="GO" id="GO:0051321">
    <property type="term" value="P:meiotic cell cycle"/>
    <property type="evidence" value="ECO:0007669"/>
    <property type="project" value="TreeGrafter"/>
</dbReference>
<evidence type="ECO:0000259" key="7">
    <source>
        <dbReference type="Pfam" id="PF04130"/>
    </source>
</evidence>
<comment type="caution">
    <text evidence="9">The sequence shown here is derived from an EMBL/GenBank/DDBJ whole genome shotgun (WGS) entry which is preliminary data.</text>
</comment>
<dbReference type="GO" id="GO:0000930">
    <property type="term" value="C:gamma-tubulin complex"/>
    <property type="evidence" value="ECO:0007669"/>
    <property type="project" value="TreeGrafter"/>
</dbReference>
<evidence type="ECO:0000256" key="4">
    <source>
        <dbReference type="ARBA" id="ARBA00022701"/>
    </source>
</evidence>
<dbReference type="Proteomes" id="UP000807342">
    <property type="component" value="Unassembled WGS sequence"/>
</dbReference>
<dbReference type="OrthoDB" id="1608002at2759"/>
<reference evidence="9" key="1">
    <citation type="submission" date="2020-11" db="EMBL/GenBank/DDBJ databases">
        <authorList>
            <consortium name="DOE Joint Genome Institute"/>
            <person name="Ahrendt S."/>
            <person name="Riley R."/>
            <person name="Andreopoulos W."/>
            <person name="Labutti K."/>
            <person name="Pangilinan J."/>
            <person name="Ruiz-Duenas F.J."/>
            <person name="Barrasa J.M."/>
            <person name="Sanchez-Garcia M."/>
            <person name="Camarero S."/>
            <person name="Miyauchi S."/>
            <person name="Serrano A."/>
            <person name="Linde D."/>
            <person name="Babiker R."/>
            <person name="Drula E."/>
            <person name="Ayuso-Fernandez I."/>
            <person name="Pacheco R."/>
            <person name="Padilla G."/>
            <person name="Ferreira P."/>
            <person name="Barriuso J."/>
            <person name="Kellner H."/>
            <person name="Castanera R."/>
            <person name="Alfaro M."/>
            <person name="Ramirez L."/>
            <person name="Pisabarro A.G."/>
            <person name="Kuo A."/>
            <person name="Tritt A."/>
            <person name="Lipzen A."/>
            <person name="He G."/>
            <person name="Yan M."/>
            <person name="Ng V."/>
            <person name="Cullen D."/>
            <person name="Martin F."/>
            <person name="Rosso M.-N."/>
            <person name="Henrissat B."/>
            <person name="Hibbett D."/>
            <person name="Martinez A.T."/>
            <person name="Grigoriev I.V."/>
        </authorList>
    </citation>
    <scope>NUCLEOTIDE SEQUENCE</scope>
    <source>
        <strain evidence="9">MF-IS2</strain>
    </source>
</reference>
<feature type="domain" description="Gamma tubulin complex component protein N-terminal" evidence="8">
    <location>
        <begin position="2"/>
        <end position="275"/>
    </location>
</feature>
<evidence type="ECO:0000256" key="5">
    <source>
        <dbReference type="ARBA" id="ARBA00023212"/>
    </source>
</evidence>
<dbReference type="InterPro" id="IPR007259">
    <property type="entry name" value="GCP"/>
</dbReference>
<dbReference type="GO" id="GO:0043015">
    <property type="term" value="F:gamma-tubulin binding"/>
    <property type="evidence" value="ECO:0007669"/>
    <property type="project" value="InterPro"/>
</dbReference>
<dbReference type="GO" id="GO:0044732">
    <property type="term" value="C:mitotic spindle pole body"/>
    <property type="evidence" value="ECO:0007669"/>
    <property type="project" value="TreeGrafter"/>
</dbReference>